<dbReference type="EMBL" id="JACAZF010000004">
    <property type="protein sequence ID" value="KAF7307305.1"/>
    <property type="molecule type" value="Genomic_DNA"/>
</dbReference>
<reference evidence="4" key="1">
    <citation type="submission" date="2020-05" db="EMBL/GenBank/DDBJ databases">
        <title>Mycena genomes resolve the evolution of fungal bioluminescence.</title>
        <authorList>
            <person name="Tsai I.J."/>
        </authorList>
    </citation>
    <scope>NUCLEOTIDE SEQUENCE</scope>
    <source>
        <strain evidence="4">171206Taipei</strain>
    </source>
</reference>
<dbReference type="SUPFAM" id="SSF53474">
    <property type="entry name" value="alpha/beta-Hydrolases"/>
    <property type="match status" value="1"/>
</dbReference>
<dbReference type="SMART" id="SM01110">
    <property type="entry name" value="Cutinase"/>
    <property type="match status" value="1"/>
</dbReference>
<dbReference type="GO" id="GO:0052689">
    <property type="term" value="F:carboxylic ester hydrolase activity"/>
    <property type="evidence" value="ECO:0007669"/>
    <property type="project" value="UniProtKB-ARBA"/>
</dbReference>
<keyword evidence="5" id="KW-1185">Reference proteome</keyword>
<evidence type="ECO:0000313" key="4">
    <source>
        <dbReference type="EMBL" id="KAF7307305.1"/>
    </source>
</evidence>
<dbReference type="PANTHER" id="PTHR33630">
    <property type="entry name" value="CUTINASE RV1984C-RELATED-RELATED"/>
    <property type="match status" value="1"/>
</dbReference>
<proteinExistence type="predicted"/>
<keyword evidence="3" id="KW-0732">Signal</keyword>
<dbReference type="RefSeq" id="XP_037222324.1">
    <property type="nucleotide sequence ID" value="XM_037362032.1"/>
</dbReference>
<dbReference type="Gene3D" id="3.40.50.1820">
    <property type="entry name" value="alpha/beta hydrolase"/>
    <property type="match status" value="1"/>
</dbReference>
<evidence type="ECO:0000256" key="2">
    <source>
        <dbReference type="ARBA" id="ARBA00023157"/>
    </source>
</evidence>
<evidence type="ECO:0000313" key="5">
    <source>
        <dbReference type="Proteomes" id="UP000636479"/>
    </source>
</evidence>
<keyword evidence="2" id="KW-1015">Disulfide bond</keyword>
<gene>
    <name evidence="4" type="ORF">MIND_00524500</name>
</gene>
<evidence type="ECO:0000256" key="1">
    <source>
        <dbReference type="ARBA" id="ARBA00022801"/>
    </source>
</evidence>
<sequence length="229" mass="23419">MFPTSLAASLLFFVPFVVAQCPNVHVFGARETTAPPGFGTAASVVQSIVNAFPGATSEVINYPACGGQASCGGVSYANSVLQGVSAVTNQVNSFNSRCPNTVLVLVGYSQGGQIMDDAYCGGGDTNEGLTNTAIPISAAAQKKIAAAIFMGDPRHIPGLSFNVGSCQASGFAPRPAGFKCPFAANIQSYCDAPDPFCCNGNDANVHQGYAVEFGSAALSFVKTKVNALL</sequence>
<evidence type="ECO:0000256" key="3">
    <source>
        <dbReference type="SAM" id="SignalP"/>
    </source>
</evidence>
<dbReference type="Proteomes" id="UP000636479">
    <property type="component" value="Unassembled WGS sequence"/>
</dbReference>
<organism evidence="4 5">
    <name type="scientific">Mycena indigotica</name>
    <dbReference type="NCBI Taxonomy" id="2126181"/>
    <lineage>
        <taxon>Eukaryota</taxon>
        <taxon>Fungi</taxon>
        <taxon>Dikarya</taxon>
        <taxon>Basidiomycota</taxon>
        <taxon>Agaricomycotina</taxon>
        <taxon>Agaricomycetes</taxon>
        <taxon>Agaricomycetidae</taxon>
        <taxon>Agaricales</taxon>
        <taxon>Marasmiineae</taxon>
        <taxon>Mycenaceae</taxon>
        <taxon>Mycena</taxon>
    </lineage>
</organism>
<accession>A0A8H6SY53</accession>
<comment type="caution">
    <text evidence="4">The sequence shown here is derived from an EMBL/GenBank/DDBJ whole genome shotgun (WGS) entry which is preliminary data.</text>
</comment>
<protein>
    <submittedName>
        <fullName evidence="4">Acetyl xylan esterase</fullName>
    </submittedName>
</protein>
<dbReference type="InterPro" id="IPR029058">
    <property type="entry name" value="AB_hydrolase_fold"/>
</dbReference>
<dbReference type="Pfam" id="PF01083">
    <property type="entry name" value="Cutinase"/>
    <property type="match status" value="1"/>
</dbReference>
<dbReference type="InterPro" id="IPR000675">
    <property type="entry name" value="Cutinase/axe"/>
</dbReference>
<dbReference type="AlphaFoldDB" id="A0A8H6SY53"/>
<dbReference type="OrthoDB" id="2586582at2759"/>
<dbReference type="GeneID" id="59344548"/>
<feature type="chain" id="PRO_5034318771" evidence="3">
    <location>
        <begin position="20"/>
        <end position="229"/>
    </location>
</feature>
<dbReference type="PANTHER" id="PTHR33630:SF13">
    <property type="entry name" value="ACETYLXYLAN ESTERASE"/>
    <property type="match status" value="1"/>
</dbReference>
<keyword evidence="1" id="KW-0378">Hydrolase</keyword>
<feature type="signal peptide" evidence="3">
    <location>
        <begin position="1"/>
        <end position="19"/>
    </location>
</feature>
<name>A0A8H6SY53_9AGAR</name>